<evidence type="ECO:0000313" key="1">
    <source>
        <dbReference type="EMBL" id="WZU63810.1"/>
    </source>
</evidence>
<evidence type="ECO:0000313" key="2">
    <source>
        <dbReference type="Proteomes" id="UP001451782"/>
    </source>
</evidence>
<dbReference type="RefSeq" id="WP_342070185.1">
    <property type="nucleotide sequence ID" value="NZ_CP151762.1"/>
</dbReference>
<dbReference type="KEGG" id="yag:AABB28_00275"/>
<accession>A0AAN0NH45</accession>
<dbReference type="Proteomes" id="UP001451782">
    <property type="component" value="Chromosome"/>
</dbReference>
<dbReference type="EMBL" id="CP151762">
    <property type="protein sequence ID" value="WZU63810.1"/>
    <property type="molecule type" value="Genomic_DNA"/>
</dbReference>
<proteinExistence type="predicted"/>
<keyword evidence="2" id="KW-1185">Reference proteome</keyword>
<protein>
    <submittedName>
        <fullName evidence="1">Uncharacterized protein</fullName>
    </submittedName>
</protein>
<gene>
    <name evidence="1" type="ORF">AABB28_00275</name>
</gene>
<name>A0AAN0NH45_9RHOB</name>
<sequence>MTLAQKLIEILRDLDKEEAKAIGMAVGKRTHMIGAVIDRWLKRFPDDNLNQAIADAQSLGAISIDNPTTMIALK</sequence>
<dbReference type="AlphaFoldDB" id="A0AAN0NH45"/>
<organism evidence="1 2">
    <name type="scientific">Yoonia algicola</name>
    <dbReference type="NCBI Taxonomy" id="3137368"/>
    <lineage>
        <taxon>Bacteria</taxon>
        <taxon>Pseudomonadati</taxon>
        <taxon>Pseudomonadota</taxon>
        <taxon>Alphaproteobacteria</taxon>
        <taxon>Rhodobacterales</taxon>
        <taxon>Paracoccaceae</taxon>
        <taxon>Yoonia</taxon>
    </lineage>
</organism>
<reference evidence="1 2" key="1">
    <citation type="submission" date="2024-04" db="EMBL/GenBank/DDBJ databases">
        <title>Phylogenomic analyses of a clade within the roseobacter group suggest taxonomic reassignments of species of the genera Aestuariivita, Citreicella, Loktanella, Nautella, Pelagibaca, Ruegeria, Thalassobius, Thiobacimonas and Tropicibacter, and the proposal o.</title>
        <authorList>
            <person name="Jeon C.O."/>
        </authorList>
    </citation>
    <scope>NUCLEOTIDE SEQUENCE [LARGE SCALE GENOMIC DNA]</scope>
    <source>
        <strain evidence="1 2">G8-12</strain>
    </source>
</reference>